<dbReference type="PANTHER" id="PTHR45532:SF1">
    <property type="entry name" value="WD REPEAT-CONTAINING PROTEIN 97"/>
    <property type="match status" value="1"/>
</dbReference>
<accession>A0A507DAB8</accession>
<dbReference type="Pfam" id="PF00400">
    <property type="entry name" value="WD40"/>
    <property type="match status" value="1"/>
</dbReference>
<protein>
    <submittedName>
        <fullName evidence="4">Uncharacterized protein</fullName>
    </submittedName>
</protein>
<dbReference type="InterPro" id="IPR036322">
    <property type="entry name" value="WD40_repeat_dom_sf"/>
</dbReference>
<feature type="region of interest" description="Disordered" evidence="2">
    <location>
        <begin position="943"/>
        <end position="979"/>
    </location>
</feature>
<feature type="region of interest" description="Disordered" evidence="2">
    <location>
        <begin position="999"/>
        <end position="1104"/>
    </location>
</feature>
<name>A0A507DAB8_9FUNG</name>
<dbReference type="Proteomes" id="UP000320475">
    <property type="component" value="Unassembled WGS sequence"/>
</dbReference>
<feature type="compositionally biased region" description="Pro residues" evidence="2">
    <location>
        <begin position="1074"/>
        <end position="1084"/>
    </location>
</feature>
<dbReference type="SUPFAM" id="SSF50978">
    <property type="entry name" value="WD40 repeat-like"/>
    <property type="match status" value="1"/>
</dbReference>
<organism evidence="4 5">
    <name type="scientific">Synchytrium endobioticum</name>
    <dbReference type="NCBI Taxonomy" id="286115"/>
    <lineage>
        <taxon>Eukaryota</taxon>
        <taxon>Fungi</taxon>
        <taxon>Fungi incertae sedis</taxon>
        <taxon>Chytridiomycota</taxon>
        <taxon>Chytridiomycota incertae sedis</taxon>
        <taxon>Chytridiomycetes</taxon>
        <taxon>Synchytriales</taxon>
        <taxon>Synchytriaceae</taxon>
        <taxon>Synchytrium</taxon>
    </lineage>
</organism>
<dbReference type="VEuPathDB" id="FungiDB:SeMB42_g06140"/>
<evidence type="ECO:0000256" key="2">
    <source>
        <dbReference type="SAM" id="MobiDB-lite"/>
    </source>
</evidence>
<dbReference type="PANTHER" id="PTHR45532">
    <property type="entry name" value="WD REPEAT-CONTAINING PROTEIN 97"/>
    <property type="match status" value="1"/>
</dbReference>
<feature type="compositionally biased region" description="Acidic residues" evidence="2">
    <location>
        <begin position="1030"/>
        <end position="1056"/>
    </location>
</feature>
<feature type="repeat" description="WD" evidence="1">
    <location>
        <begin position="383"/>
        <end position="404"/>
    </location>
</feature>
<reference evidence="4 5" key="1">
    <citation type="journal article" date="2019" name="Sci. Rep.">
        <title>Comparative genomics of chytrid fungi reveal insights into the obligate biotrophic and pathogenic lifestyle of Synchytrium endobioticum.</title>
        <authorList>
            <person name="van de Vossenberg B.T.L.H."/>
            <person name="Warris S."/>
            <person name="Nguyen H.D.T."/>
            <person name="van Gent-Pelzer M.P.E."/>
            <person name="Joly D.L."/>
            <person name="van de Geest H.C."/>
            <person name="Bonants P.J.M."/>
            <person name="Smith D.S."/>
            <person name="Levesque C.A."/>
            <person name="van der Lee T.A.J."/>
        </authorList>
    </citation>
    <scope>NUCLEOTIDE SEQUENCE [LARGE SCALE GENOMIC DNA]</scope>
    <source>
        <strain evidence="4 5">LEV6574</strain>
    </source>
</reference>
<dbReference type="SMART" id="SM00320">
    <property type="entry name" value="WD40"/>
    <property type="match status" value="5"/>
</dbReference>
<dbReference type="InterPro" id="IPR001680">
    <property type="entry name" value="WD40_rpt"/>
</dbReference>
<dbReference type="EMBL" id="QEAM01000054">
    <property type="protein sequence ID" value="TPX48338.1"/>
    <property type="molecule type" value="Genomic_DNA"/>
</dbReference>
<keyword evidence="1" id="KW-0853">WD repeat</keyword>
<sequence>MMADGRPSFYIAQSLSPSPSPSPSPLPAARPRPRPSSADARLPPKATKKQKSVAPGRPLDLDLDLDLRQQWLPVQPLPNLLKLLAKSPDPSTTLAAAAAAQLHSNLTMPFGLYSNRLIPYHSKDLRHVLELPEKKRGPHPTIATLDAKGLCLWDNTMSRLLNRAPFARRSSNRNSSKHNQLSPFSKCLHSRAGECLIVGGDSPDIRILDLDFVQQCCLVTPRNVISMHFIDSRRELLTGEIGGIHVYKLIRRKKKSTTTYELLPRLDIRDWRDDEWVFNVQYDLRLDKLFAMSEKGIGIYDIETGSRLHTLTLDTNEVATSMVYYPPLEYTITGSRNGRVRIWSSRLKALRELRGHTHQISSLALMEPFDTSLSSWGTLPICISSSLDATIRLWHLETGECLQRVDIGQPVLEMSLTAPDTLLTVTSDSLQYWNIGRHRLFFAHLGSMPLILRRLHTDNPRILCATADGAIRLLSPVTGQTLSLGYPSVANATTSFSHLEYDPTRRLIYAFSPLSCFVYNTSTNPMTISAEWKTDPDHYVFCGVSNQYSQAYFEVLAGTKDGKIVTLDMQNNLSSKRLCLAHSGPLSILKYDAASNILVSYGNDMTIKAWTPSTFTTQDAVSSITGLSLVRIISLQQPPSSKVAHFNTFACSIICEFQGHLRDISLQNDNHQVLLQDQSPQPSKALDCLTKYCCYASGSGSADDDGAVRVWDSDGSMVRDIQIGCCSKAMCFANERGDLLIGTELGIAIVPCQEYMPSHLLKRVLETNPKDDSIETLCPFDEHMNIWSHAGIANQEEESITNSARPASAATFRLQLPTKEELARRRRRVDKEVEAAAREASFVRHAKHVGALALPFTKANPAHTWEMRLAFDGGPMENFGSIADMDLSPALVHLGESMRSIEEPMPSANPPTSAEVHEALLQAFASTQGPTITAQETLTASSAFTSASPAGQVIRQEVTERQKKRSGTQRGLDRRGLKIPNSVAATATVTAISRPTLCDPPVKRVRAAPQKDKKESEWENEVFKPKEADPVEEPEVETLDTVTEEEEEEAEQESSDDASSQSATTDDNVKQISPLPPRTPPPPLQSSVTTAPPTIIPPDNSITQSQERRILKARNVLAEPMTVVEQEIAERYSWGLMKFAATTQTRGPSIHDEHLHNVTEQTWFPGLGDLPFSLSNIIAIVVAVLLHADKYGDRCEASKALLYVAATFSHDIRNRNERLFQPNDCKPGR</sequence>
<comment type="caution">
    <text evidence="4">The sequence shown here is derived from an EMBL/GenBank/DDBJ whole genome shotgun (WGS) entry which is preliminary data.</text>
</comment>
<feature type="region of interest" description="Disordered" evidence="2">
    <location>
        <begin position="1"/>
        <end position="57"/>
    </location>
</feature>
<evidence type="ECO:0000313" key="4">
    <source>
        <dbReference type="EMBL" id="TPX48341.1"/>
    </source>
</evidence>
<feature type="compositionally biased region" description="Pro residues" evidence="2">
    <location>
        <begin position="18"/>
        <end position="30"/>
    </location>
</feature>
<feature type="compositionally biased region" description="Low complexity" evidence="2">
    <location>
        <begin position="35"/>
        <end position="44"/>
    </location>
</feature>
<dbReference type="SUPFAM" id="SSF50998">
    <property type="entry name" value="Quinoprotein alcohol dehydrogenase-like"/>
    <property type="match status" value="1"/>
</dbReference>
<evidence type="ECO:0000256" key="1">
    <source>
        <dbReference type="PROSITE-ProRule" id="PRU00221"/>
    </source>
</evidence>
<evidence type="ECO:0000313" key="3">
    <source>
        <dbReference type="EMBL" id="TPX48338.1"/>
    </source>
</evidence>
<feature type="compositionally biased region" description="Basic and acidic residues" evidence="2">
    <location>
        <begin position="1009"/>
        <end position="1029"/>
    </location>
</feature>
<dbReference type="OrthoDB" id="6262491at2759"/>
<gene>
    <name evidence="3" type="ORF">SeLEV6574_g02077</name>
    <name evidence="4" type="ORF">SeLEV6574_g02096</name>
</gene>
<dbReference type="EMBL" id="QEAM01000054">
    <property type="protein sequence ID" value="TPX48341.1"/>
    <property type="molecule type" value="Genomic_DNA"/>
</dbReference>
<dbReference type="InterPro" id="IPR015943">
    <property type="entry name" value="WD40/YVTN_repeat-like_dom_sf"/>
</dbReference>
<dbReference type="PROSITE" id="PS50082">
    <property type="entry name" value="WD_REPEATS_2"/>
    <property type="match status" value="1"/>
</dbReference>
<proteinExistence type="predicted"/>
<evidence type="ECO:0000313" key="5">
    <source>
        <dbReference type="Proteomes" id="UP000320475"/>
    </source>
</evidence>
<dbReference type="InterPro" id="IPR011047">
    <property type="entry name" value="Quinoprotein_ADH-like_sf"/>
</dbReference>
<dbReference type="Gene3D" id="2.130.10.10">
    <property type="entry name" value="YVTN repeat-like/Quinoprotein amine dehydrogenase"/>
    <property type="match status" value="2"/>
</dbReference>
<feature type="compositionally biased region" description="Low complexity" evidence="2">
    <location>
        <begin position="1057"/>
        <end position="1066"/>
    </location>
</feature>
<dbReference type="AlphaFoldDB" id="A0A507DAB8"/>